<sequence>MEDYLVKALAYGGKIRAIAARTTETVSEAQRRHQTLATATAALGRAMTAGVMMGSMMKGDCRLTIKIEGGGPIGAIIVDANTNGEVRGYVSNPHVHFGPNEQGKLDVARAVGKSGTLTVVKDLGLKEKFSGQVPLVSGELGEDFTYYFAASEQVPSAVGLGVLVNPDHSVRAAGGFILQVMPETPESVVADLENRIKGLPPVSTMIEKGVSPEDLLKEIAGEGELKFLERFPVRFACSCSKEKFKDAMISLGGEELQSIIDEDGFAETQCRFCNEKYFFNREELEEMKAAAQRKKQ</sequence>
<accession>A0A150LCT4</accession>
<evidence type="ECO:0000256" key="2">
    <source>
        <dbReference type="ARBA" id="ARBA00022833"/>
    </source>
</evidence>
<feature type="disulfide bond" description="Redox-active" evidence="6">
    <location>
        <begin position="237"/>
        <end position="239"/>
    </location>
</feature>
<dbReference type="Gene3D" id="3.55.30.10">
    <property type="entry name" value="Hsp33 domain"/>
    <property type="match status" value="1"/>
</dbReference>
<dbReference type="Proteomes" id="UP000075683">
    <property type="component" value="Unassembled WGS sequence"/>
</dbReference>
<evidence type="ECO:0000313" key="7">
    <source>
        <dbReference type="EMBL" id="KYD10055.1"/>
    </source>
</evidence>
<dbReference type="AlphaFoldDB" id="A0A150LCT4"/>
<dbReference type="NCBIfam" id="NF001033">
    <property type="entry name" value="PRK00114.1"/>
    <property type="match status" value="1"/>
</dbReference>
<name>A0A150LCT4_9BACI</name>
<keyword evidence="4 6" id="KW-0143">Chaperone</keyword>
<comment type="function">
    <text evidence="6">Redox regulated molecular chaperone. Protects both thermally unfolding and oxidatively damaged proteins from irreversible aggregation. Plays an important role in the bacterial defense system toward oxidative stress.</text>
</comment>
<dbReference type="HAMAP" id="MF_00117">
    <property type="entry name" value="HslO"/>
    <property type="match status" value="1"/>
</dbReference>
<comment type="PTM">
    <text evidence="6">Under oxidizing conditions two disulfide bonds are formed involving the reactive cysteines. Under reducing conditions zinc is bound to the reactive cysteines and the protein is inactive.</text>
</comment>
<dbReference type="GO" id="GO:0044183">
    <property type="term" value="F:protein folding chaperone"/>
    <property type="evidence" value="ECO:0007669"/>
    <property type="project" value="TreeGrafter"/>
</dbReference>
<evidence type="ECO:0000256" key="4">
    <source>
        <dbReference type="ARBA" id="ARBA00023186"/>
    </source>
</evidence>
<dbReference type="GO" id="GO:0042026">
    <property type="term" value="P:protein refolding"/>
    <property type="evidence" value="ECO:0007669"/>
    <property type="project" value="TreeGrafter"/>
</dbReference>
<dbReference type="GO" id="GO:0051082">
    <property type="term" value="F:unfolded protein binding"/>
    <property type="evidence" value="ECO:0007669"/>
    <property type="project" value="UniProtKB-UniRule"/>
</dbReference>
<evidence type="ECO:0000256" key="5">
    <source>
        <dbReference type="ARBA" id="ARBA00023284"/>
    </source>
</evidence>
<organism evidence="7 8">
    <name type="scientific">Caldibacillus debilis</name>
    <dbReference type="NCBI Taxonomy" id="301148"/>
    <lineage>
        <taxon>Bacteria</taxon>
        <taxon>Bacillati</taxon>
        <taxon>Bacillota</taxon>
        <taxon>Bacilli</taxon>
        <taxon>Bacillales</taxon>
        <taxon>Bacillaceae</taxon>
        <taxon>Caldibacillus</taxon>
    </lineage>
</organism>
<evidence type="ECO:0000313" key="8">
    <source>
        <dbReference type="Proteomes" id="UP000075683"/>
    </source>
</evidence>
<evidence type="ECO:0000256" key="3">
    <source>
        <dbReference type="ARBA" id="ARBA00023157"/>
    </source>
</evidence>
<keyword evidence="2 6" id="KW-0862">Zinc</keyword>
<dbReference type="SUPFAM" id="SSF64397">
    <property type="entry name" value="Hsp33 domain"/>
    <property type="match status" value="1"/>
</dbReference>
<keyword evidence="5 6" id="KW-0676">Redox-active center</keyword>
<dbReference type="InterPro" id="IPR016154">
    <property type="entry name" value="Heat_shock_Hsp33_C"/>
</dbReference>
<dbReference type="PIRSF" id="PIRSF005261">
    <property type="entry name" value="Heat_shock_Hsp33"/>
    <property type="match status" value="1"/>
</dbReference>
<comment type="similarity">
    <text evidence="6">Belongs to the HSP33 family.</text>
</comment>
<evidence type="ECO:0000256" key="6">
    <source>
        <dbReference type="HAMAP-Rule" id="MF_00117"/>
    </source>
</evidence>
<dbReference type="RefSeq" id="WP_061569879.1">
    <property type="nucleotide sequence ID" value="NZ_LQYT01000123.1"/>
</dbReference>
<dbReference type="Pfam" id="PF01430">
    <property type="entry name" value="HSP33"/>
    <property type="match status" value="1"/>
</dbReference>
<dbReference type="GO" id="GO:0005737">
    <property type="term" value="C:cytoplasm"/>
    <property type="evidence" value="ECO:0007669"/>
    <property type="project" value="UniProtKB-SubCell"/>
</dbReference>
<feature type="disulfide bond" description="Redox-active" evidence="6">
    <location>
        <begin position="270"/>
        <end position="273"/>
    </location>
</feature>
<dbReference type="InterPro" id="IPR000397">
    <property type="entry name" value="Heat_shock_Hsp33"/>
</dbReference>
<dbReference type="STRING" id="301148.B4135_3631"/>
<dbReference type="PATRIC" id="fig|301148.3.peg.1675"/>
<dbReference type="InterPro" id="IPR016153">
    <property type="entry name" value="Heat_shock_Hsp33_N"/>
</dbReference>
<keyword evidence="1 6" id="KW-0963">Cytoplasm</keyword>
<dbReference type="OrthoDB" id="9776534at2"/>
<proteinExistence type="inferred from homology"/>
<comment type="subcellular location">
    <subcellularLocation>
        <location evidence="6">Cytoplasm</location>
    </subcellularLocation>
</comment>
<gene>
    <name evidence="6" type="primary">hslO</name>
    <name evidence="7" type="ORF">B4135_3631</name>
</gene>
<dbReference type="CDD" id="cd00498">
    <property type="entry name" value="Hsp33"/>
    <property type="match status" value="1"/>
</dbReference>
<dbReference type="EMBL" id="LQYT01000123">
    <property type="protein sequence ID" value="KYD10055.1"/>
    <property type="molecule type" value="Genomic_DNA"/>
</dbReference>
<dbReference type="SUPFAM" id="SSF118352">
    <property type="entry name" value="HSP33 redox switch-like"/>
    <property type="match status" value="1"/>
</dbReference>
<dbReference type="Gene3D" id="3.90.1280.10">
    <property type="entry name" value="HSP33 redox switch-like"/>
    <property type="match status" value="1"/>
</dbReference>
<dbReference type="PANTHER" id="PTHR30111:SF1">
    <property type="entry name" value="33 KDA CHAPERONIN"/>
    <property type="match status" value="1"/>
</dbReference>
<evidence type="ECO:0000256" key="1">
    <source>
        <dbReference type="ARBA" id="ARBA00022490"/>
    </source>
</evidence>
<keyword evidence="3 6" id="KW-1015">Disulfide bond</keyword>
<dbReference type="PANTHER" id="PTHR30111">
    <property type="entry name" value="33 KDA CHAPERONIN"/>
    <property type="match status" value="1"/>
</dbReference>
<comment type="caution">
    <text evidence="7">The sequence shown here is derived from an EMBL/GenBank/DDBJ whole genome shotgun (WGS) entry which is preliminary data.</text>
</comment>
<reference evidence="7 8" key="1">
    <citation type="submission" date="2016-01" db="EMBL/GenBank/DDBJ databases">
        <title>Draft Genome Sequences of Seven Thermophilic Sporeformers Isolated from Foods.</title>
        <authorList>
            <person name="Berendsen E.M."/>
            <person name="Wells-Bennik M.H."/>
            <person name="Krawcyk A.O."/>
            <person name="De Jong A."/>
            <person name="Holsappel S."/>
            <person name="Eijlander R.T."/>
            <person name="Kuipers O.P."/>
        </authorList>
    </citation>
    <scope>NUCLEOTIDE SEQUENCE [LARGE SCALE GENOMIC DNA]</scope>
    <source>
        <strain evidence="7 8">B4135</strain>
    </source>
</reference>
<protein>
    <recommendedName>
        <fullName evidence="6">33 kDa chaperonin</fullName>
    </recommendedName>
    <alternativeName>
        <fullName evidence="6">Heat shock protein 33 homolog</fullName>
        <shortName evidence="6">HSP33</shortName>
    </alternativeName>
</protein>